<evidence type="ECO:0000313" key="14">
    <source>
        <dbReference type="EMBL" id="CAF3874568.1"/>
    </source>
</evidence>
<dbReference type="Proteomes" id="UP000681722">
    <property type="component" value="Unassembled WGS sequence"/>
</dbReference>
<evidence type="ECO:0000256" key="1">
    <source>
        <dbReference type="ARBA" id="ARBA00004606"/>
    </source>
</evidence>
<evidence type="ECO:0000256" key="7">
    <source>
        <dbReference type="ARBA" id="ARBA00022989"/>
    </source>
</evidence>
<evidence type="ECO:0000256" key="9">
    <source>
        <dbReference type="ARBA" id="ARBA00023180"/>
    </source>
</evidence>
<keyword evidence="3" id="KW-0328">Glycosyltransferase</keyword>
<name>A0A814PT33_9BILA</name>
<comment type="pathway">
    <text evidence="2">Protein modification; protein glycosylation.</text>
</comment>
<dbReference type="PANTHER" id="PTHR19297">
    <property type="entry name" value="GLYCOSYLTRANSFERASE 14 FAMILY MEMBER"/>
    <property type="match status" value="1"/>
</dbReference>
<keyword evidence="6" id="KW-0735">Signal-anchor</keyword>
<evidence type="ECO:0000256" key="2">
    <source>
        <dbReference type="ARBA" id="ARBA00004922"/>
    </source>
</evidence>
<dbReference type="EMBL" id="CAJNOQ010005746">
    <property type="protein sequence ID" value="CAF1110146.1"/>
    <property type="molecule type" value="Genomic_DNA"/>
</dbReference>
<accession>A0A814PT33</accession>
<dbReference type="Proteomes" id="UP000682733">
    <property type="component" value="Unassembled WGS sequence"/>
</dbReference>
<keyword evidence="5" id="KW-0812">Transmembrane</keyword>
<dbReference type="PANTHER" id="PTHR19297:SF185">
    <property type="entry name" value="BETA-1,3-GALACTOSYL-O-GLYCOSYL-GLYCOPROTEIN BETA-1,6-N-ACETYLGLUCOSAMINYLTRANSFERASE 3"/>
    <property type="match status" value="1"/>
</dbReference>
<evidence type="ECO:0000256" key="4">
    <source>
        <dbReference type="ARBA" id="ARBA00022679"/>
    </source>
</evidence>
<keyword evidence="4" id="KW-0808">Transferase</keyword>
<comment type="subcellular location">
    <subcellularLocation>
        <location evidence="1">Membrane</location>
        <topology evidence="1">Single-pass type II membrane protein</topology>
    </subcellularLocation>
</comment>
<evidence type="ECO:0000313" key="11">
    <source>
        <dbReference type="EMBL" id="CAF0945015.1"/>
    </source>
</evidence>
<sequence>MNQTSLALQQIKKTNPYFSGKMSCSEFIELNGFYSRPITAIEYNYTIAFTILAYKHFYQFQVLLRTLYSRSNFHCIHVDVKAPIIMYKYVVKLSECLENVYLSPVRLTVRWAGFSILEAERSCQLLLLNKEKTWKYYMNLAGTELPLQTNYERANILALGNGLKNDITSYKNTHLYRHAMKLHPPPENVTLWKGEFHVILTRKFVEYLHTSPLAQHLYIYLNGTNVPDEHFYSSLNRRPDFPGYSWKSYSNLRLLSHYKVWIETQRHMCKSQIFGRGELCQFTYKDLTHVMESKRLFVNKFNQNVDLIGIDCIEQWLKVKQYSPNKIRKEDYRQFPFFQQSNMSEVQDKEEEEALAKLTGKI</sequence>
<evidence type="ECO:0000313" key="13">
    <source>
        <dbReference type="EMBL" id="CAF3719691.1"/>
    </source>
</evidence>
<reference evidence="12" key="1">
    <citation type="submission" date="2021-02" db="EMBL/GenBank/DDBJ databases">
        <authorList>
            <person name="Nowell W R."/>
        </authorList>
    </citation>
    <scope>NUCLEOTIDE SEQUENCE</scope>
</reference>
<dbReference type="EMBL" id="CAJOBC010005747">
    <property type="protein sequence ID" value="CAF3874568.1"/>
    <property type="molecule type" value="Genomic_DNA"/>
</dbReference>
<proteinExistence type="inferred from homology"/>
<keyword evidence="9" id="KW-0325">Glycoprotein</keyword>
<evidence type="ECO:0000256" key="8">
    <source>
        <dbReference type="ARBA" id="ARBA00023136"/>
    </source>
</evidence>
<dbReference type="AlphaFoldDB" id="A0A814PT33"/>
<keyword evidence="7" id="KW-1133">Transmembrane helix</keyword>
<keyword evidence="15" id="KW-1185">Reference proteome</keyword>
<keyword evidence="8" id="KW-0472">Membrane</keyword>
<dbReference type="Proteomes" id="UP000663829">
    <property type="component" value="Unassembled WGS sequence"/>
</dbReference>
<dbReference type="Proteomes" id="UP000677228">
    <property type="component" value="Unassembled WGS sequence"/>
</dbReference>
<organism evidence="12 15">
    <name type="scientific">Didymodactylos carnosus</name>
    <dbReference type="NCBI Taxonomy" id="1234261"/>
    <lineage>
        <taxon>Eukaryota</taxon>
        <taxon>Metazoa</taxon>
        <taxon>Spiralia</taxon>
        <taxon>Gnathifera</taxon>
        <taxon>Rotifera</taxon>
        <taxon>Eurotatoria</taxon>
        <taxon>Bdelloidea</taxon>
        <taxon>Philodinida</taxon>
        <taxon>Philodinidae</taxon>
        <taxon>Didymodactylos</taxon>
    </lineage>
</organism>
<comment type="similarity">
    <text evidence="10">Belongs to the glycosyltransferase 14 family.</text>
</comment>
<evidence type="ECO:0000256" key="6">
    <source>
        <dbReference type="ARBA" id="ARBA00022968"/>
    </source>
</evidence>
<dbReference type="GO" id="GO:0008375">
    <property type="term" value="F:acetylglucosaminyltransferase activity"/>
    <property type="evidence" value="ECO:0007669"/>
    <property type="project" value="TreeGrafter"/>
</dbReference>
<evidence type="ECO:0000256" key="10">
    <source>
        <dbReference type="ARBA" id="ARBA00038150"/>
    </source>
</evidence>
<dbReference type="EMBL" id="CAJNOK010004659">
    <property type="protein sequence ID" value="CAF0945015.1"/>
    <property type="molecule type" value="Genomic_DNA"/>
</dbReference>
<evidence type="ECO:0000256" key="3">
    <source>
        <dbReference type="ARBA" id="ARBA00022676"/>
    </source>
</evidence>
<comment type="caution">
    <text evidence="12">The sequence shown here is derived from an EMBL/GenBank/DDBJ whole genome shotgun (WGS) entry which is preliminary data.</text>
</comment>
<protein>
    <submittedName>
        <fullName evidence="12">Uncharacterized protein</fullName>
    </submittedName>
</protein>
<dbReference type="InterPro" id="IPR003406">
    <property type="entry name" value="Glyco_trans_14"/>
</dbReference>
<gene>
    <name evidence="12" type="ORF">GPM918_LOCUS19188</name>
    <name evidence="11" type="ORF">OVA965_LOCUS11841</name>
    <name evidence="14" type="ORF">SRO942_LOCUS19187</name>
    <name evidence="13" type="ORF">TMI583_LOCUS11845</name>
</gene>
<evidence type="ECO:0000313" key="12">
    <source>
        <dbReference type="EMBL" id="CAF1110146.1"/>
    </source>
</evidence>
<dbReference type="EMBL" id="CAJOBA010004664">
    <property type="protein sequence ID" value="CAF3719691.1"/>
    <property type="molecule type" value="Genomic_DNA"/>
</dbReference>
<dbReference type="OrthoDB" id="2019572at2759"/>
<dbReference type="GO" id="GO:0016020">
    <property type="term" value="C:membrane"/>
    <property type="evidence" value="ECO:0007669"/>
    <property type="project" value="UniProtKB-SubCell"/>
</dbReference>
<evidence type="ECO:0000256" key="5">
    <source>
        <dbReference type="ARBA" id="ARBA00022692"/>
    </source>
</evidence>
<dbReference type="Pfam" id="PF02485">
    <property type="entry name" value="Branch"/>
    <property type="match status" value="1"/>
</dbReference>
<evidence type="ECO:0000313" key="15">
    <source>
        <dbReference type="Proteomes" id="UP000663829"/>
    </source>
</evidence>